<proteinExistence type="predicted"/>
<name>A0A9E7N248_9CAUD</name>
<protein>
    <submittedName>
        <fullName evidence="1">Uncharacterized protein</fullName>
    </submittedName>
</protein>
<dbReference type="Proteomes" id="UP001055634">
    <property type="component" value="Segment"/>
</dbReference>
<evidence type="ECO:0000313" key="1">
    <source>
        <dbReference type="EMBL" id="UTC28466.1"/>
    </source>
</evidence>
<dbReference type="EMBL" id="ON529850">
    <property type="protein sequence ID" value="UTC28466.1"/>
    <property type="molecule type" value="Genomic_DNA"/>
</dbReference>
<organism evidence="1 2">
    <name type="scientific">Brevundimonas phage vB_BpoS-Gurke</name>
    <dbReference type="NCBI Taxonomy" id="2948599"/>
    <lineage>
        <taxon>Viruses</taxon>
        <taxon>Duplodnaviria</taxon>
        <taxon>Heunggongvirae</taxon>
        <taxon>Uroviricota</taxon>
        <taxon>Caudoviricetes</taxon>
        <taxon>Jeanschmidtviridae</taxon>
        <taxon>Kikimoravirus</taxon>
        <taxon>Kikimoravirus gurke</taxon>
    </lineage>
</organism>
<gene>
    <name evidence="1" type="ORF">GURKE_04640</name>
</gene>
<accession>A0A9E7N248</accession>
<sequence>MARMTKHEAYHILQVCQIEQGANFFTLRQSQVSALLECAASRRYRAPKNANGSTGRMFYEYVRRTLDRADD</sequence>
<keyword evidence="2" id="KW-1185">Reference proteome</keyword>
<evidence type="ECO:0000313" key="2">
    <source>
        <dbReference type="Proteomes" id="UP001055634"/>
    </source>
</evidence>
<reference evidence="1" key="1">
    <citation type="submission" date="2022-04" db="EMBL/GenBank/DDBJ databases">
        <authorList>
            <person name="Friedrich I."/>
            <person name="Schneider D."/>
            <person name="Poehlein A."/>
            <person name="Hertel R."/>
            <person name="Daniel R."/>
        </authorList>
    </citation>
    <scope>NUCLEOTIDE SEQUENCE</scope>
</reference>